<feature type="domain" description="KRAB" evidence="2">
    <location>
        <begin position="134"/>
        <end position="211"/>
    </location>
</feature>
<feature type="compositionally biased region" description="Basic and acidic residues" evidence="1">
    <location>
        <begin position="444"/>
        <end position="457"/>
    </location>
</feature>
<dbReference type="Gene3D" id="6.10.140.140">
    <property type="match status" value="1"/>
</dbReference>
<organism evidence="3 4">
    <name type="scientific">Galemys pyrenaicus</name>
    <name type="common">Iberian desman</name>
    <name type="synonym">Pyrenean desman</name>
    <dbReference type="NCBI Taxonomy" id="202257"/>
    <lineage>
        <taxon>Eukaryota</taxon>
        <taxon>Metazoa</taxon>
        <taxon>Chordata</taxon>
        <taxon>Craniata</taxon>
        <taxon>Vertebrata</taxon>
        <taxon>Euteleostomi</taxon>
        <taxon>Mammalia</taxon>
        <taxon>Eutheria</taxon>
        <taxon>Laurasiatheria</taxon>
        <taxon>Eulipotyphla</taxon>
        <taxon>Talpidae</taxon>
        <taxon>Galemys</taxon>
    </lineage>
</organism>
<dbReference type="Pfam" id="PF01352">
    <property type="entry name" value="KRAB"/>
    <property type="match status" value="1"/>
</dbReference>
<feature type="domain" description="KRAB" evidence="2">
    <location>
        <begin position="598"/>
        <end position="711"/>
    </location>
</feature>
<accession>A0A8J6DWD4</accession>
<dbReference type="Proteomes" id="UP000700334">
    <property type="component" value="Unassembled WGS sequence"/>
</dbReference>
<keyword evidence="4" id="KW-1185">Reference proteome</keyword>
<evidence type="ECO:0000259" key="2">
    <source>
        <dbReference type="PROSITE" id="PS50805"/>
    </source>
</evidence>
<evidence type="ECO:0000256" key="1">
    <source>
        <dbReference type="SAM" id="MobiDB-lite"/>
    </source>
</evidence>
<dbReference type="SUPFAM" id="SSF109640">
    <property type="entry name" value="KRAB domain (Kruppel-associated box)"/>
    <property type="match status" value="1"/>
</dbReference>
<dbReference type="InterPro" id="IPR036051">
    <property type="entry name" value="KRAB_dom_sf"/>
</dbReference>
<proteinExistence type="predicted"/>
<dbReference type="PROSITE" id="PS50805">
    <property type="entry name" value="KRAB"/>
    <property type="match status" value="2"/>
</dbReference>
<sequence length="774" mass="87296">MLIFRLATVGASTDCLSPAQGKRGKKVWFTSALRRGGEKSGWCIRAEAVKKARRISKVQPVFSPLRTTFPRRLRGADYLPWQTRSYLSEPVQLLDSLGRLREGIAFQTRPSGFPWEPQCVAKPGSLRPASRGWIRRDPSACRSSRVNSGAKSRAGGTLILHPQLSQGSGAGFFGSSEACGYSISKPDVISFLEQGKMPWLVDRELTRDQWRVLESRCETKKLFLKKKIYEIQSAQWEIMERLTRHDLQCPGFRDDWERNSHFEKQHDSQGVRFSELTLTHKDSPSFSQRPSLTLPQIINSPQTSVPIQQETTQEIQAKLAETKMELEVRQVKPQSPHHSEEHPHLFFDTSAKTKLGRKRAPIVGPAQLLAGPPLAQDKGLPSARRRVPGPAPASSGGAEAPPPRRPRLRTRRVQPASQRHGRAARQAPGLHALPATRPHFLPAPRRDERRGPRERRAGRLAAPRGARRLALQAREAGGRRRGDGVAAGCGLRPPAFVRPAGGDGFGETEVGAEVASDGVTRVGASWLRVLPSPRRTAPSQHLSSRETPQPPPRLFPNPVFQDSSLGRCVCRVSCVCPPVLKQMFFNSNYTGLSFQASVMFADVAIIFSQEEWEYLDLEQRDLYREVMLENYSNLVSLDLDNRYETKKLSSENDIYEINLSQWKIMERTKNHSLKGLVLKRTSISKPEVITLLDEGKDPWMVVREGTRRRCSDLESSNRTNTSSPEKDIYEIYSFQWEIMERIKSYRLQDSIFRNEWECKSGMEGQKEPPEGYFG</sequence>
<name>A0A8J6DWD4_GALPY</name>
<evidence type="ECO:0000313" key="4">
    <source>
        <dbReference type="Proteomes" id="UP000700334"/>
    </source>
</evidence>
<comment type="caution">
    <text evidence="3">The sequence shown here is derived from an EMBL/GenBank/DDBJ whole genome shotgun (WGS) entry which is preliminary data.</text>
</comment>
<feature type="compositionally biased region" description="Polar residues" evidence="1">
    <location>
        <begin position="537"/>
        <end position="547"/>
    </location>
</feature>
<dbReference type="EMBL" id="JAGFMF010011389">
    <property type="protein sequence ID" value="KAG8524377.1"/>
    <property type="molecule type" value="Genomic_DNA"/>
</dbReference>
<feature type="non-terminal residue" evidence="3">
    <location>
        <position position="774"/>
    </location>
</feature>
<dbReference type="PANTHER" id="PTHR23232:SF119">
    <property type="entry name" value="ZINC FINGER PROTEIN 383"/>
    <property type="match status" value="1"/>
</dbReference>
<evidence type="ECO:0000313" key="3">
    <source>
        <dbReference type="EMBL" id="KAG8524377.1"/>
    </source>
</evidence>
<reference evidence="3" key="1">
    <citation type="journal article" date="2021" name="Evol. Appl.">
        <title>The genome of the Pyrenean desman and the effects of bottlenecks and inbreeding on the genomic landscape of an endangered species.</title>
        <authorList>
            <person name="Escoda L."/>
            <person name="Castresana J."/>
        </authorList>
    </citation>
    <scope>NUCLEOTIDE SEQUENCE</scope>
    <source>
        <strain evidence="3">IBE-C5619</strain>
    </source>
</reference>
<dbReference type="CDD" id="cd07765">
    <property type="entry name" value="KRAB_A-box"/>
    <property type="match status" value="1"/>
</dbReference>
<protein>
    <submittedName>
        <fullName evidence="3">Zinc finger protein 14</fullName>
    </submittedName>
</protein>
<dbReference type="GO" id="GO:0006355">
    <property type="term" value="P:regulation of DNA-templated transcription"/>
    <property type="evidence" value="ECO:0007669"/>
    <property type="project" value="InterPro"/>
</dbReference>
<dbReference type="SMART" id="SM00349">
    <property type="entry name" value="KRAB"/>
    <property type="match status" value="1"/>
</dbReference>
<gene>
    <name evidence="3" type="ORF">J0S82_006788</name>
</gene>
<feature type="region of interest" description="Disordered" evidence="1">
    <location>
        <begin position="533"/>
        <end position="557"/>
    </location>
</feature>
<dbReference type="AlphaFoldDB" id="A0A8J6DWD4"/>
<dbReference type="InterPro" id="IPR001909">
    <property type="entry name" value="KRAB"/>
</dbReference>
<feature type="region of interest" description="Disordered" evidence="1">
    <location>
        <begin position="329"/>
        <end position="467"/>
    </location>
</feature>
<dbReference type="InterPro" id="IPR050169">
    <property type="entry name" value="Krueppel_C2H2_ZnF"/>
</dbReference>
<dbReference type="PANTHER" id="PTHR23232">
    <property type="entry name" value="KRAB DOMAIN C2H2 ZINC FINGER"/>
    <property type="match status" value="1"/>
</dbReference>